<protein>
    <submittedName>
        <fullName evidence="1">Uncharacterized protein</fullName>
    </submittedName>
</protein>
<organism evidence="1 2">
    <name type="scientific">Dreissena polymorpha</name>
    <name type="common">Zebra mussel</name>
    <name type="synonym">Mytilus polymorpha</name>
    <dbReference type="NCBI Taxonomy" id="45954"/>
    <lineage>
        <taxon>Eukaryota</taxon>
        <taxon>Metazoa</taxon>
        <taxon>Spiralia</taxon>
        <taxon>Lophotrochozoa</taxon>
        <taxon>Mollusca</taxon>
        <taxon>Bivalvia</taxon>
        <taxon>Autobranchia</taxon>
        <taxon>Heteroconchia</taxon>
        <taxon>Euheterodonta</taxon>
        <taxon>Imparidentia</taxon>
        <taxon>Neoheterodontei</taxon>
        <taxon>Myida</taxon>
        <taxon>Dreissenoidea</taxon>
        <taxon>Dreissenidae</taxon>
        <taxon>Dreissena</taxon>
    </lineage>
</organism>
<evidence type="ECO:0000313" key="2">
    <source>
        <dbReference type="Proteomes" id="UP000828390"/>
    </source>
</evidence>
<dbReference type="EMBL" id="JAIWYP010000002">
    <property type="protein sequence ID" value="KAH3865856.1"/>
    <property type="molecule type" value="Genomic_DNA"/>
</dbReference>
<comment type="caution">
    <text evidence="1">The sequence shown here is derived from an EMBL/GenBank/DDBJ whole genome shotgun (WGS) entry which is preliminary data.</text>
</comment>
<dbReference type="Proteomes" id="UP000828390">
    <property type="component" value="Unassembled WGS sequence"/>
</dbReference>
<dbReference type="AlphaFoldDB" id="A0A9D4LZS1"/>
<evidence type="ECO:0000313" key="1">
    <source>
        <dbReference type="EMBL" id="KAH3865856.1"/>
    </source>
</evidence>
<keyword evidence="2" id="KW-1185">Reference proteome</keyword>
<accession>A0A9D4LZS1</accession>
<proteinExistence type="predicted"/>
<reference evidence="1" key="2">
    <citation type="submission" date="2020-11" db="EMBL/GenBank/DDBJ databases">
        <authorList>
            <person name="McCartney M.A."/>
            <person name="Auch B."/>
            <person name="Kono T."/>
            <person name="Mallez S."/>
            <person name="Becker A."/>
            <person name="Gohl D.M."/>
            <person name="Silverstein K.A.T."/>
            <person name="Koren S."/>
            <person name="Bechman K.B."/>
            <person name="Herman A."/>
            <person name="Abrahante J.E."/>
            <person name="Garbe J."/>
        </authorList>
    </citation>
    <scope>NUCLEOTIDE SEQUENCE</scope>
    <source>
        <strain evidence="1">Duluth1</strain>
        <tissue evidence="1">Whole animal</tissue>
    </source>
</reference>
<sequence>MAEEQAFQSLEGTVEHIFNFRVITKKHLHHQSFSTTSLPSGKFSTSFHSILREFNRDEGLVQVTHELFGNASKAVLLNRQKDIF</sequence>
<name>A0A9D4LZS1_DREPO</name>
<reference evidence="1" key="1">
    <citation type="journal article" date="2019" name="bioRxiv">
        <title>The Genome of the Zebra Mussel, Dreissena polymorpha: A Resource for Invasive Species Research.</title>
        <authorList>
            <person name="McCartney M.A."/>
            <person name="Auch B."/>
            <person name="Kono T."/>
            <person name="Mallez S."/>
            <person name="Zhang Y."/>
            <person name="Obille A."/>
            <person name="Becker A."/>
            <person name="Abrahante J.E."/>
            <person name="Garbe J."/>
            <person name="Badalamenti J.P."/>
            <person name="Herman A."/>
            <person name="Mangelson H."/>
            <person name="Liachko I."/>
            <person name="Sullivan S."/>
            <person name="Sone E.D."/>
            <person name="Koren S."/>
            <person name="Silverstein K.A.T."/>
            <person name="Beckman K.B."/>
            <person name="Gohl D.M."/>
        </authorList>
    </citation>
    <scope>NUCLEOTIDE SEQUENCE</scope>
    <source>
        <strain evidence="1">Duluth1</strain>
        <tissue evidence="1">Whole animal</tissue>
    </source>
</reference>
<gene>
    <name evidence="1" type="ORF">DPMN_028900</name>
</gene>